<dbReference type="SUPFAM" id="SSF56796">
    <property type="entry name" value="Dehydroquinate synthase-like"/>
    <property type="match status" value="1"/>
</dbReference>
<dbReference type="InterPro" id="IPR056798">
    <property type="entry name" value="ADH_Fe_C"/>
</dbReference>
<dbReference type="FunFam" id="3.40.50.1970:FF:000003">
    <property type="entry name" value="Alcohol dehydrogenase, iron-containing"/>
    <property type="match status" value="1"/>
</dbReference>
<dbReference type="PANTHER" id="PTHR11496:SF102">
    <property type="entry name" value="ALCOHOL DEHYDROGENASE 4"/>
    <property type="match status" value="1"/>
</dbReference>
<evidence type="ECO:0000259" key="5">
    <source>
        <dbReference type="Pfam" id="PF25137"/>
    </source>
</evidence>
<keyword evidence="2" id="KW-0560">Oxidoreductase</keyword>
<gene>
    <name evidence="6" type="ORF">SAMN05443428_13615</name>
</gene>
<evidence type="ECO:0000256" key="3">
    <source>
        <dbReference type="ARBA" id="ARBA00023027"/>
    </source>
</evidence>
<dbReference type="AlphaFoldDB" id="A0A1T4YCI4"/>
<accession>A0A1T4YCI4</accession>
<keyword evidence="3" id="KW-0520">NAD</keyword>
<dbReference type="Gene3D" id="1.20.1090.10">
    <property type="entry name" value="Dehydroquinate synthase-like - alpha domain"/>
    <property type="match status" value="1"/>
</dbReference>
<evidence type="ECO:0000259" key="4">
    <source>
        <dbReference type="Pfam" id="PF00465"/>
    </source>
</evidence>
<dbReference type="InterPro" id="IPR001670">
    <property type="entry name" value="ADH_Fe/GldA"/>
</dbReference>
<dbReference type="RefSeq" id="WP_078697728.1">
    <property type="nucleotide sequence ID" value="NZ_FUYH01000036.1"/>
</dbReference>
<proteinExistence type="inferred from homology"/>
<sequence length="394" mass="42378">MIPSYYEFLNSVKIISGFKALEHIPSELQNLGGKRPLLITNDFLIKIGLVKTVLDAFGQCDITIGAIYDSVPPDSSVKVVNEASKIYRENKCDSIIAVGGGSVIDTAKGLSILITEDTDDLIKFMGAEILTKKRAVPFIVIPTTAGTGSEVTLVAVIANPERNVKMEFVSYNLLPDVAVLDPRMTKSLPPKMTASTGMDALTHAIEAYTCIQKNPLSDAYAFAAIKIIGENIISAVEDGENEIVRLAMANASLMAGAAFSNSMVGMVHAIGHACGGVSHIPHGDAMNILLPYCMEYNIEAVGDLYGEILLPLCGVEVYASTPKDERGKKCIEAVRQLQIKLRNLSGLTLSLKEAGVKEKDLPNIANTALNDGALIMNPKEADFNDIMEILKEAY</sequence>
<evidence type="ECO:0000256" key="1">
    <source>
        <dbReference type="ARBA" id="ARBA00007358"/>
    </source>
</evidence>
<feature type="domain" description="Alcohol dehydrogenase iron-type/glycerol dehydrogenase GldA" evidence="4">
    <location>
        <begin position="13"/>
        <end position="182"/>
    </location>
</feature>
<dbReference type="PROSITE" id="PS00913">
    <property type="entry name" value="ADH_IRON_1"/>
    <property type="match status" value="1"/>
</dbReference>
<keyword evidence="7" id="KW-1185">Reference proteome</keyword>
<evidence type="ECO:0000256" key="2">
    <source>
        <dbReference type="ARBA" id="ARBA00023002"/>
    </source>
</evidence>
<dbReference type="InterPro" id="IPR039697">
    <property type="entry name" value="Alcohol_dehydrogenase_Fe"/>
</dbReference>
<reference evidence="7" key="1">
    <citation type="submission" date="2017-02" db="EMBL/GenBank/DDBJ databases">
        <authorList>
            <person name="Varghese N."/>
            <person name="Submissions S."/>
        </authorList>
    </citation>
    <scope>NUCLEOTIDE SEQUENCE [LARGE SCALE GENOMIC DNA]</scope>
    <source>
        <strain evidence="7">USBA 833</strain>
    </source>
</reference>
<dbReference type="STRING" id="1147123.SAMN05443428_13615"/>
<dbReference type="Pfam" id="PF00465">
    <property type="entry name" value="Fe-ADH"/>
    <property type="match status" value="1"/>
</dbReference>
<feature type="domain" description="Fe-containing alcohol dehydrogenase-like C-terminal" evidence="5">
    <location>
        <begin position="193"/>
        <end position="394"/>
    </location>
</feature>
<dbReference type="Gene3D" id="3.40.50.1970">
    <property type="match status" value="1"/>
</dbReference>
<dbReference type="OrthoDB" id="9804734at2"/>
<dbReference type="InterPro" id="IPR018211">
    <property type="entry name" value="ADH_Fe_CS"/>
</dbReference>
<dbReference type="Proteomes" id="UP000190105">
    <property type="component" value="Unassembled WGS sequence"/>
</dbReference>
<name>A0A1T4YCI4_9CLOT</name>
<organism evidence="6 7">
    <name type="scientific">Caloramator quimbayensis</name>
    <dbReference type="NCBI Taxonomy" id="1147123"/>
    <lineage>
        <taxon>Bacteria</taxon>
        <taxon>Bacillati</taxon>
        <taxon>Bacillota</taxon>
        <taxon>Clostridia</taxon>
        <taxon>Eubacteriales</taxon>
        <taxon>Clostridiaceae</taxon>
        <taxon>Caloramator</taxon>
    </lineage>
</organism>
<dbReference type="FunFam" id="1.20.1090.10:FF:000001">
    <property type="entry name" value="Aldehyde-alcohol dehydrogenase"/>
    <property type="match status" value="1"/>
</dbReference>
<dbReference type="EMBL" id="FUYH01000036">
    <property type="protein sequence ID" value="SKA99537.1"/>
    <property type="molecule type" value="Genomic_DNA"/>
</dbReference>
<evidence type="ECO:0000313" key="6">
    <source>
        <dbReference type="EMBL" id="SKA99537.1"/>
    </source>
</evidence>
<dbReference type="GO" id="GO:0004022">
    <property type="term" value="F:alcohol dehydrogenase (NAD+) activity"/>
    <property type="evidence" value="ECO:0007669"/>
    <property type="project" value="UniProtKB-ARBA"/>
</dbReference>
<dbReference type="CDD" id="cd14865">
    <property type="entry name" value="Fe-ADH-like"/>
    <property type="match status" value="1"/>
</dbReference>
<dbReference type="PANTHER" id="PTHR11496">
    <property type="entry name" value="ALCOHOL DEHYDROGENASE"/>
    <property type="match status" value="1"/>
</dbReference>
<comment type="similarity">
    <text evidence="1">Belongs to the iron-containing alcohol dehydrogenase family.</text>
</comment>
<dbReference type="Pfam" id="PF25137">
    <property type="entry name" value="ADH_Fe_C"/>
    <property type="match status" value="1"/>
</dbReference>
<protein>
    <submittedName>
        <fullName evidence="6">Alcohol dehydrogenase</fullName>
    </submittedName>
</protein>
<dbReference type="GO" id="GO:0046872">
    <property type="term" value="F:metal ion binding"/>
    <property type="evidence" value="ECO:0007669"/>
    <property type="project" value="InterPro"/>
</dbReference>
<evidence type="ECO:0000313" key="7">
    <source>
        <dbReference type="Proteomes" id="UP000190105"/>
    </source>
</evidence>